<name>A0ABY7CMF7_9BASI</name>
<organism evidence="1 2">
    <name type="scientific">Puccinia triticina</name>
    <dbReference type="NCBI Taxonomy" id="208348"/>
    <lineage>
        <taxon>Eukaryota</taxon>
        <taxon>Fungi</taxon>
        <taxon>Dikarya</taxon>
        <taxon>Basidiomycota</taxon>
        <taxon>Pucciniomycotina</taxon>
        <taxon>Pucciniomycetes</taxon>
        <taxon>Pucciniales</taxon>
        <taxon>Pucciniaceae</taxon>
        <taxon>Puccinia</taxon>
    </lineage>
</organism>
<dbReference type="GeneID" id="77810419"/>
<dbReference type="RefSeq" id="XP_053020712.1">
    <property type="nucleotide sequence ID" value="XM_053169524.1"/>
</dbReference>
<accession>A0ABY7CMF7</accession>
<sequence>MQFPDDHTFHDMDLDLYNPAPHESFNSYFPDVYDNRYSPASEPTFSLSTSSADGEKDLGIQNANNAFQTSNRLLEGRELYEGSGVDQQDLDQSLPIVKFTTKPRSLSMTVYPQNDFIILELISDHTSEIENQEPNL</sequence>
<evidence type="ECO:0000313" key="2">
    <source>
        <dbReference type="Proteomes" id="UP001164743"/>
    </source>
</evidence>
<protein>
    <submittedName>
        <fullName evidence="1">Uncharacterized protein</fullName>
    </submittedName>
</protein>
<reference evidence="1" key="1">
    <citation type="submission" date="2022-10" db="EMBL/GenBank/DDBJ databases">
        <title>Puccinia triticina Genome sequencing and assembly.</title>
        <authorList>
            <person name="Li C."/>
        </authorList>
    </citation>
    <scope>NUCLEOTIDE SEQUENCE</scope>
    <source>
        <strain evidence="1">Pt15</strain>
    </source>
</reference>
<gene>
    <name evidence="1" type="ORF">PtA15_5A731</name>
</gene>
<evidence type="ECO:0000313" key="1">
    <source>
        <dbReference type="EMBL" id="WAQ85157.1"/>
    </source>
</evidence>
<proteinExistence type="predicted"/>
<keyword evidence="2" id="KW-1185">Reference proteome</keyword>
<dbReference type="Proteomes" id="UP001164743">
    <property type="component" value="Chromosome 5A"/>
</dbReference>
<dbReference type="EMBL" id="CP110425">
    <property type="protein sequence ID" value="WAQ85157.1"/>
    <property type="molecule type" value="Genomic_DNA"/>
</dbReference>